<proteinExistence type="predicted"/>
<evidence type="ECO:0000256" key="2">
    <source>
        <dbReference type="SAM" id="SignalP"/>
    </source>
</evidence>
<evidence type="ECO:0000313" key="4">
    <source>
        <dbReference type="Proteomes" id="UP000294847"/>
    </source>
</evidence>
<feature type="region of interest" description="Disordered" evidence="1">
    <location>
        <begin position="110"/>
        <end position="129"/>
    </location>
</feature>
<sequence>MHSSNILQIIAIFALSASVLSAPTPGRTGGLTKPTRPYEPGEEKADKFDRFASPEFQEPRKLKKCYYYAKLYCLDPVRKHLSKSKEPKSPKHSQSYRDWIDYNGKRHRDAHKEYYEEKDQQARAAREAI</sequence>
<protein>
    <submittedName>
        <fullName evidence="3">Uncharacterized protein</fullName>
    </submittedName>
</protein>
<keyword evidence="2" id="KW-0732">Signal</keyword>
<organism evidence="3 4">
    <name type="scientific">Pyricularia oryzae</name>
    <name type="common">Rice blast fungus</name>
    <name type="synonym">Magnaporthe oryzae</name>
    <dbReference type="NCBI Taxonomy" id="318829"/>
    <lineage>
        <taxon>Eukaryota</taxon>
        <taxon>Fungi</taxon>
        <taxon>Dikarya</taxon>
        <taxon>Ascomycota</taxon>
        <taxon>Pezizomycotina</taxon>
        <taxon>Sordariomycetes</taxon>
        <taxon>Sordariomycetidae</taxon>
        <taxon>Magnaporthales</taxon>
        <taxon>Pyriculariaceae</taxon>
        <taxon>Pyricularia</taxon>
    </lineage>
</organism>
<feature type="compositionally biased region" description="Basic and acidic residues" evidence="1">
    <location>
        <begin position="39"/>
        <end position="52"/>
    </location>
</feature>
<accession>A0A4P7ND39</accession>
<gene>
    <name evidence="3" type="ORF">PoMZ_04880</name>
</gene>
<name>A0A4P7ND39_PYROR</name>
<evidence type="ECO:0000313" key="3">
    <source>
        <dbReference type="EMBL" id="QBZ59912.1"/>
    </source>
</evidence>
<reference evidence="3 4" key="1">
    <citation type="journal article" date="2019" name="Mol. Biol. Evol.">
        <title>Blast fungal genomes show frequent chromosomal changes, gene gains and losses, and effector gene turnover.</title>
        <authorList>
            <person name="Gomez Luciano L.B."/>
            <person name="Jason Tsai I."/>
            <person name="Chuma I."/>
            <person name="Tosa Y."/>
            <person name="Chen Y.H."/>
            <person name="Li J.Y."/>
            <person name="Li M.Y."/>
            <person name="Jade Lu M.Y."/>
            <person name="Nakayashiki H."/>
            <person name="Li W.H."/>
        </authorList>
    </citation>
    <scope>NUCLEOTIDE SEQUENCE [LARGE SCALE GENOMIC DNA]</scope>
    <source>
        <strain evidence="3">MZ5-1-6</strain>
    </source>
</reference>
<feature type="signal peptide" evidence="2">
    <location>
        <begin position="1"/>
        <end position="21"/>
    </location>
</feature>
<feature type="region of interest" description="Disordered" evidence="1">
    <location>
        <begin position="21"/>
        <end position="52"/>
    </location>
</feature>
<dbReference type="AlphaFoldDB" id="A0A4P7ND39"/>
<dbReference type="EMBL" id="CP034206">
    <property type="protein sequence ID" value="QBZ59912.1"/>
    <property type="molecule type" value="Genomic_DNA"/>
</dbReference>
<feature type="chain" id="PRO_5043725117" evidence="2">
    <location>
        <begin position="22"/>
        <end position="129"/>
    </location>
</feature>
<dbReference type="Proteomes" id="UP000294847">
    <property type="component" value="Chromosome 3"/>
</dbReference>
<evidence type="ECO:0000256" key="1">
    <source>
        <dbReference type="SAM" id="MobiDB-lite"/>
    </source>
</evidence>